<sequence>MDGVVDELRSLITSPNRLAALRALDEGPATASELQATLDTSRSTAWRVMKSLTEREWVSKTGEHYEITPLGVVVVEQLQTAVSTVEAATTFAEADLLQWLPLDDPGFRLGALASATVVTPTPSDPQAPLRLAVSHVESADRIRILTHAASPDVLATVHRRRNDDVDVEVIMTDGAYEAMARSEKTAGQLADLFDAPNVSLYRYERVPYVLSILDADRVGMGVVDDHGRPRAVLDAEADAVVDWAHSTYTRYRTESTPAERDAFL</sequence>
<dbReference type="InterPro" id="IPR036388">
    <property type="entry name" value="WH-like_DNA-bd_sf"/>
</dbReference>
<dbReference type="Pfam" id="PF25213">
    <property type="entry name" value="HVO_A0261_N"/>
    <property type="match status" value="1"/>
</dbReference>
<accession>A0A0K1IU25</accession>
<dbReference type="InterPro" id="IPR013561">
    <property type="entry name" value="FilR1_middle_dom"/>
</dbReference>
<dbReference type="GeneID" id="59460375"/>
<dbReference type="Proteomes" id="UP000663064">
    <property type="component" value="Chromosome"/>
</dbReference>
<proteinExistence type="predicted"/>
<evidence type="ECO:0000313" key="4">
    <source>
        <dbReference type="EMBL" id="QOS12851.1"/>
    </source>
</evidence>
<dbReference type="InterPro" id="IPR057527">
    <property type="entry name" value="HVO_A0261-like_N"/>
</dbReference>
<dbReference type="AlphaFoldDB" id="A0A0K1IU25"/>
<dbReference type="Proteomes" id="UP000066124">
    <property type="component" value="Chromosome"/>
</dbReference>
<gene>
    <name evidence="3" type="ORF">ABY42_09975</name>
    <name evidence="4" type="ORF">HfgLR_13615</name>
</gene>
<reference evidence="4" key="3">
    <citation type="journal article" date="2021" name="Front. Microbiol.">
        <title>Cellular and Genomic Properties of Haloferax gibbonsii LR2-5, the Host of Euryarchaeal Virus HFTV1.</title>
        <authorList>
            <person name="Tittes C."/>
            <person name="Schwarzer S."/>
            <person name="Pfeiffer F."/>
            <person name="Dyall-Smith M."/>
            <person name="Rodriguez-Franco M."/>
            <person name="Oksanen H.M."/>
            <person name="Quax T.E.F."/>
        </authorList>
    </citation>
    <scope>NUCLEOTIDE SEQUENCE</scope>
    <source>
        <strain evidence="4">LR2-5</strain>
    </source>
</reference>
<dbReference type="PATRIC" id="fig|35746.4.peg.2123"/>
<evidence type="ECO:0000313" key="3">
    <source>
        <dbReference type="EMBL" id="AKU08052.1"/>
    </source>
</evidence>
<dbReference type="RefSeq" id="WP_004976123.1">
    <property type="nucleotide sequence ID" value="NZ_CP011947.1"/>
</dbReference>
<dbReference type="EMBL" id="CP063205">
    <property type="protein sequence ID" value="QOS12851.1"/>
    <property type="molecule type" value="Genomic_DNA"/>
</dbReference>
<name>A0A0K1IU25_HALGI</name>
<feature type="domain" description="Methanogenesis regulatory protein FilR1 middle" evidence="1">
    <location>
        <begin position="125"/>
        <end position="253"/>
    </location>
</feature>
<protein>
    <submittedName>
        <fullName evidence="3">DNA binding protein</fullName>
    </submittedName>
    <submittedName>
        <fullName evidence="4">HTH domain protein</fullName>
    </submittedName>
</protein>
<dbReference type="Gene3D" id="1.10.10.10">
    <property type="entry name" value="Winged helix-like DNA-binding domain superfamily/Winged helix DNA-binding domain"/>
    <property type="match status" value="1"/>
</dbReference>
<dbReference type="CDD" id="cd00090">
    <property type="entry name" value="HTH_ARSR"/>
    <property type="match status" value="1"/>
</dbReference>
<dbReference type="InterPro" id="IPR011991">
    <property type="entry name" value="ArsR-like_HTH"/>
</dbReference>
<reference evidence="5" key="1">
    <citation type="journal article" date="2015" name="J. Biotechnol.">
        <title>Complete genome sequence of Haloferax gibbonsii strain ARA6, a potential producer of polyhydroxyalkanoates and halocins isolated from Araruama, Rio de Janeiro, Brasil.</title>
        <authorList>
            <person name="Pinto L.H."/>
            <person name="D'Alincourt Carvalho-Assef A.P."/>
            <person name="Vieira R.P."/>
            <person name="Clementino M.M."/>
            <person name="Albano R.M."/>
        </authorList>
    </citation>
    <scope>NUCLEOTIDE SEQUENCE [LARGE SCALE GENOMIC DNA]</scope>
    <source>
        <strain evidence="5">ARA6</strain>
    </source>
</reference>
<reference evidence="3" key="2">
    <citation type="submission" date="2015-06" db="EMBL/GenBank/DDBJ databases">
        <authorList>
            <person name="Hoefler B.C."/>
            <person name="Straight P.D."/>
        </authorList>
    </citation>
    <scope>NUCLEOTIDE SEQUENCE [LARGE SCALE GENOMIC DNA]</scope>
    <source>
        <strain evidence="3">ARA6</strain>
    </source>
</reference>
<feature type="domain" description="HVO-A0261-like N-terminal" evidence="2">
    <location>
        <begin position="6"/>
        <end position="88"/>
    </location>
</feature>
<organism evidence="3 5">
    <name type="scientific">Haloferax gibbonsii</name>
    <dbReference type="NCBI Taxonomy" id="35746"/>
    <lineage>
        <taxon>Archaea</taxon>
        <taxon>Methanobacteriati</taxon>
        <taxon>Methanobacteriota</taxon>
        <taxon>Stenosarchaea group</taxon>
        <taxon>Halobacteria</taxon>
        <taxon>Halobacteriales</taxon>
        <taxon>Haloferacaceae</taxon>
        <taxon>Haloferax</taxon>
    </lineage>
</organism>
<dbReference type="InterPro" id="IPR036390">
    <property type="entry name" value="WH_DNA-bd_sf"/>
</dbReference>
<dbReference type="SUPFAM" id="SSF46785">
    <property type="entry name" value="Winged helix' DNA-binding domain"/>
    <property type="match status" value="1"/>
</dbReference>
<dbReference type="Pfam" id="PF08350">
    <property type="entry name" value="FilR1_middle"/>
    <property type="match status" value="1"/>
</dbReference>
<dbReference type="KEGG" id="hgi:ABY42_09975"/>
<evidence type="ECO:0000259" key="1">
    <source>
        <dbReference type="Pfam" id="PF08350"/>
    </source>
</evidence>
<evidence type="ECO:0000313" key="5">
    <source>
        <dbReference type="Proteomes" id="UP000066124"/>
    </source>
</evidence>
<evidence type="ECO:0000259" key="2">
    <source>
        <dbReference type="Pfam" id="PF25213"/>
    </source>
</evidence>
<dbReference type="EMBL" id="CP011947">
    <property type="protein sequence ID" value="AKU08052.1"/>
    <property type="molecule type" value="Genomic_DNA"/>
</dbReference>